<dbReference type="GO" id="GO:0016757">
    <property type="term" value="F:glycosyltransferase activity"/>
    <property type="evidence" value="ECO:0007669"/>
    <property type="project" value="InterPro"/>
</dbReference>
<gene>
    <name evidence="2" type="ORF">GMBLW1_07350</name>
</gene>
<feature type="domain" description="Glycosyl transferase family 1" evidence="1">
    <location>
        <begin position="460"/>
        <end position="598"/>
    </location>
</feature>
<protein>
    <recommendedName>
        <fullName evidence="1">Glycosyl transferase family 1 domain-containing protein</fullName>
    </recommendedName>
</protein>
<proteinExistence type="predicted"/>
<dbReference type="EMBL" id="LR586016">
    <property type="protein sequence ID" value="VIP03225.1"/>
    <property type="molecule type" value="Genomic_DNA"/>
</dbReference>
<dbReference type="KEGG" id="tim:GMBLW1_07350"/>
<accession>A0A6C2YQD6</accession>
<organism evidence="2">
    <name type="scientific">Tuwongella immobilis</name>
    <dbReference type="NCBI Taxonomy" id="692036"/>
    <lineage>
        <taxon>Bacteria</taxon>
        <taxon>Pseudomonadati</taxon>
        <taxon>Planctomycetota</taxon>
        <taxon>Planctomycetia</taxon>
        <taxon>Gemmatales</taxon>
        <taxon>Gemmataceae</taxon>
        <taxon>Tuwongella</taxon>
    </lineage>
</organism>
<dbReference type="Gene3D" id="3.40.50.2000">
    <property type="entry name" value="Glycogen Phosphorylase B"/>
    <property type="match status" value="1"/>
</dbReference>
<evidence type="ECO:0000313" key="2">
    <source>
        <dbReference type="EMBL" id="VIP03225.1"/>
    </source>
</evidence>
<sequence length="677" mass="77452">MPSLTPTMQSLKRMFSAPRSILRRARDWWRGETASSYFSIRNPRVLNPLLQECGVAPLELSGADLESDDRQAVRFILALLSSRPWFARQFPKALSAGTTGEFGKWLFEVATEKYDLSPVAIARLRAVWDADPARRVKRVYELRSDLRAAFPLGLLPCGRREYLQWLLVHGPSNLGLEPEECLWMMFELEEDLPGALAATYLHQPEWQTKFPHALTIFGWQTFQRWLQAEYQLNSRWSKCLEFPARYRSWDELQLLLAAQPELKASFPAAQANLGDVNAVLAWLRRQPVPQPNSAWQHQLRAEFEQGIPQQLAVNLIGHFRYLSGLQEAAHALGRALERANVRCGRRDIPVLFETNWADRERYQEIETHEISIATVAVNSFLNEQIPFSGMRLRSDVHRIAVWYWELEEVPHVWQHADDAVSEIWAPTRFIADAFRARFRRPVVTMLPGVELPKVPHIDRSEWGFHKDECVFLFVFDMASMMVRKNPIGLIEAFGRAFPKQSGAKLVIKVNRSHRYPQERQQLLEAASKVGATVLEGLWPRERVLGLMQAADAFVSLHRSEGLGLTMAEAMLLGKPVIASGYSGNLDFMTSDNSLLVDTKRVLIQEDVGPYPKGIGWGDPCLDHAAHWMRWIRENPQAARDLGARAKLDLESQLSLQAFGQRMLARLQQIQAERRSRN</sequence>
<evidence type="ECO:0000313" key="3">
    <source>
        <dbReference type="Proteomes" id="UP000464378"/>
    </source>
</evidence>
<dbReference type="EMBL" id="LR593887">
    <property type="protein sequence ID" value="VTS03762.1"/>
    <property type="molecule type" value="Genomic_DNA"/>
</dbReference>
<dbReference type="AlphaFoldDB" id="A0A6C2YQD6"/>
<dbReference type="PANTHER" id="PTHR46656:SF3">
    <property type="entry name" value="PUTATIVE-RELATED"/>
    <property type="match status" value="1"/>
</dbReference>
<dbReference type="RefSeq" id="WP_162658314.1">
    <property type="nucleotide sequence ID" value="NZ_LR593887.1"/>
</dbReference>
<dbReference type="CDD" id="cd03801">
    <property type="entry name" value="GT4_PimA-like"/>
    <property type="match status" value="1"/>
</dbReference>
<dbReference type="Proteomes" id="UP000464378">
    <property type="component" value="Chromosome"/>
</dbReference>
<dbReference type="InterPro" id="IPR001296">
    <property type="entry name" value="Glyco_trans_1"/>
</dbReference>
<dbReference type="Pfam" id="PF00534">
    <property type="entry name" value="Glycos_transf_1"/>
    <property type="match status" value="1"/>
</dbReference>
<dbReference type="InParanoid" id="A0A6C2YQD6"/>
<name>A0A6C2YQD6_9BACT</name>
<evidence type="ECO:0000259" key="1">
    <source>
        <dbReference type="Pfam" id="PF00534"/>
    </source>
</evidence>
<reference evidence="2" key="1">
    <citation type="submission" date="2019-04" db="EMBL/GenBank/DDBJ databases">
        <authorList>
            <consortium name="Science for Life Laboratories"/>
        </authorList>
    </citation>
    <scope>NUCLEOTIDE SEQUENCE</scope>
    <source>
        <strain evidence="2">MBLW1</strain>
    </source>
</reference>
<dbReference type="PANTHER" id="PTHR46656">
    <property type="entry name" value="PUTATIVE-RELATED"/>
    <property type="match status" value="1"/>
</dbReference>
<dbReference type="SUPFAM" id="SSF53756">
    <property type="entry name" value="UDP-Glycosyltransferase/glycogen phosphorylase"/>
    <property type="match status" value="1"/>
</dbReference>
<keyword evidence="3" id="KW-1185">Reference proteome</keyword>